<dbReference type="InterPro" id="IPR012337">
    <property type="entry name" value="RNaseH-like_sf"/>
</dbReference>
<accession>A0A0R3MG72</accession>
<dbReference type="EMBL" id="LLYA01000188">
    <property type="protein sequence ID" value="KRR19256.1"/>
    <property type="molecule type" value="Genomic_DNA"/>
</dbReference>
<proteinExistence type="predicted"/>
<name>A0A0R3MG72_9BRAD</name>
<feature type="domain" description="Integrase catalytic" evidence="1">
    <location>
        <begin position="146"/>
        <end position="319"/>
    </location>
</feature>
<evidence type="ECO:0000259" key="1">
    <source>
        <dbReference type="PROSITE" id="PS50994"/>
    </source>
</evidence>
<dbReference type="AlphaFoldDB" id="A0A0R3MG72"/>
<dbReference type="OrthoDB" id="9813285at2"/>
<dbReference type="Pfam" id="PF13683">
    <property type="entry name" value="rve_3"/>
    <property type="match status" value="1"/>
</dbReference>
<keyword evidence="3" id="KW-1185">Reference proteome</keyword>
<dbReference type="InterPro" id="IPR050900">
    <property type="entry name" value="Transposase_IS3/IS150/IS904"/>
</dbReference>
<dbReference type="InterPro" id="IPR001584">
    <property type="entry name" value="Integrase_cat-core"/>
</dbReference>
<dbReference type="Gene3D" id="3.30.420.10">
    <property type="entry name" value="Ribonuclease H-like superfamily/Ribonuclease H"/>
    <property type="match status" value="1"/>
</dbReference>
<dbReference type="GO" id="GO:0003676">
    <property type="term" value="F:nucleic acid binding"/>
    <property type="evidence" value="ECO:0007669"/>
    <property type="project" value="InterPro"/>
</dbReference>
<evidence type="ECO:0000313" key="3">
    <source>
        <dbReference type="Proteomes" id="UP000052023"/>
    </source>
</evidence>
<dbReference type="PANTHER" id="PTHR46889:SF4">
    <property type="entry name" value="TRANSPOSASE INSO FOR INSERTION SEQUENCE ELEMENT IS911B-RELATED"/>
    <property type="match status" value="1"/>
</dbReference>
<comment type="caution">
    <text evidence="2">The sequence shown here is derived from an EMBL/GenBank/DDBJ whole genome shotgun (WGS) entry which is preliminary data.</text>
</comment>
<sequence length="338" mass="38876">MSDLCRLIFGIVIDLLRSRVALEAEILVLRQQINVLRRASSKRPPFISIDRLVLGGVCRLFPKMYDALAIVRPDTVIRSHRAGFRLYWRWKSRRRCGRPTVSLEVRRLVCRMSIANPLWGAPRIHGELLKLGIEVGQTSVAKYMARGRGPPSRGWKTFLRNHADGIAALDLFVVPTISFRLLYGLLIMGHGRRQILWFGVTAHPTAEWIANQLTEACGWEQIPRYLIRDRDGAYGELFIRRVRSIGIRDRPTSPRSPWQNAYAERLIGSIRRECTDHIVIFGERHLRQVLLSYMDYYNGRRTHLSLNKDTPISRAAETAGRVICRPILGGLHHQYARI</sequence>
<evidence type="ECO:0000313" key="2">
    <source>
        <dbReference type="EMBL" id="KRR19256.1"/>
    </source>
</evidence>
<dbReference type="PANTHER" id="PTHR46889">
    <property type="entry name" value="TRANSPOSASE INSF FOR INSERTION SEQUENCE IS3B-RELATED"/>
    <property type="match status" value="1"/>
</dbReference>
<reference evidence="2 3" key="1">
    <citation type="submission" date="2014-03" db="EMBL/GenBank/DDBJ databases">
        <title>Bradyrhizobium valentinum sp. nov., isolated from effective nodules of Lupinus mariae-josephae, a lupine endemic of basic-lime soils in Eastern Spain.</title>
        <authorList>
            <person name="Duran D."/>
            <person name="Rey L."/>
            <person name="Navarro A."/>
            <person name="Busquets A."/>
            <person name="Imperial J."/>
            <person name="Ruiz-Argueso T."/>
        </authorList>
    </citation>
    <scope>NUCLEOTIDE SEQUENCE [LARGE SCALE GENOMIC DNA]</scope>
    <source>
        <strain evidence="2 3">Ro19</strain>
    </source>
</reference>
<protein>
    <recommendedName>
        <fullName evidence="1">Integrase catalytic domain-containing protein</fullName>
    </recommendedName>
</protein>
<dbReference type="PROSITE" id="PS50994">
    <property type="entry name" value="INTEGRASE"/>
    <property type="match status" value="1"/>
</dbReference>
<gene>
    <name evidence="2" type="ORF">CQ13_34060</name>
</gene>
<dbReference type="GO" id="GO:0015074">
    <property type="term" value="P:DNA integration"/>
    <property type="evidence" value="ECO:0007669"/>
    <property type="project" value="InterPro"/>
</dbReference>
<dbReference type="InterPro" id="IPR036397">
    <property type="entry name" value="RNaseH_sf"/>
</dbReference>
<dbReference type="Proteomes" id="UP000052023">
    <property type="component" value="Unassembled WGS sequence"/>
</dbReference>
<dbReference type="SUPFAM" id="SSF53098">
    <property type="entry name" value="Ribonuclease H-like"/>
    <property type="match status" value="1"/>
</dbReference>
<organism evidence="2 3">
    <name type="scientific">Bradyrhizobium retamae</name>
    <dbReference type="NCBI Taxonomy" id="1300035"/>
    <lineage>
        <taxon>Bacteria</taxon>
        <taxon>Pseudomonadati</taxon>
        <taxon>Pseudomonadota</taxon>
        <taxon>Alphaproteobacteria</taxon>
        <taxon>Hyphomicrobiales</taxon>
        <taxon>Nitrobacteraceae</taxon>
        <taxon>Bradyrhizobium</taxon>
    </lineage>
</organism>